<name>W7KUT0_9CREN</name>
<protein>
    <submittedName>
        <fullName evidence="1">Uncharacterized protein</fullName>
    </submittedName>
</protein>
<proteinExistence type="predicted"/>
<gene>
    <name evidence="1" type="ORF">ASUL_05833</name>
</gene>
<sequence length="85" mass="9404">MFLGLDKMLSDMCKPIRIGASYICSPSDDLLVSVFLNDDVKRYAMVIKVEGKNASELVDVVSKINEKLKEMGVHASLFSSFKSSL</sequence>
<organism evidence="1 2">
    <name type="scientific">Candidatus Aramenus sulfurataquae</name>
    <dbReference type="NCBI Taxonomy" id="1326980"/>
    <lineage>
        <taxon>Archaea</taxon>
        <taxon>Thermoproteota</taxon>
        <taxon>Thermoprotei</taxon>
        <taxon>Sulfolobales</taxon>
        <taxon>Sulfolobaceae</taxon>
        <taxon>Candidatus Aramenus</taxon>
    </lineage>
</organism>
<dbReference type="AlphaFoldDB" id="W7KUT0"/>
<dbReference type="Proteomes" id="UP000054284">
    <property type="component" value="Unassembled WGS sequence"/>
</dbReference>
<comment type="caution">
    <text evidence="1">The sequence shown here is derived from an EMBL/GenBank/DDBJ whole genome shotgun (WGS) entry which is preliminary data.</text>
</comment>
<evidence type="ECO:0000313" key="1">
    <source>
        <dbReference type="EMBL" id="EWG07016.1"/>
    </source>
</evidence>
<reference evidence="1 2" key="1">
    <citation type="journal article" date="2014" name="Genome Announc.">
        <title>Draft Genome Sequence of the Sulfolobales Archaeon AZ1, Obtained through Metagenomic Analysis of a Mexican Hot Spring.</title>
        <authorList>
            <person name="Servin-Garciduenas L.E."/>
            <person name="Martinez-Romero E."/>
        </authorList>
    </citation>
    <scope>NUCLEOTIDE SEQUENCE [LARGE SCALE GENOMIC DNA]</scope>
    <source>
        <strain evidence="1">AZ1-illumnia</strain>
    </source>
</reference>
<evidence type="ECO:0000313" key="2">
    <source>
        <dbReference type="Proteomes" id="UP000054284"/>
    </source>
</evidence>
<dbReference type="EMBL" id="ASRH01000005">
    <property type="protein sequence ID" value="EWG07016.1"/>
    <property type="molecule type" value="Genomic_DNA"/>
</dbReference>
<accession>W7KUT0</accession>
<keyword evidence="2" id="KW-1185">Reference proteome</keyword>